<dbReference type="InParanoid" id="A0DBU0"/>
<accession>A0DBU0</accession>
<dbReference type="InterPro" id="IPR008271">
    <property type="entry name" value="Ser/Thr_kinase_AS"/>
</dbReference>
<dbReference type="PROSITE" id="PS00108">
    <property type="entry name" value="PROTEIN_KINASE_ST"/>
    <property type="match status" value="1"/>
</dbReference>
<evidence type="ECO:0000259" key="1">
    <source>
        <dbReference type="PROSITE" id="PS50011"/>
    </source>
</evidence>
<dbReference type="GO" id="GO:0044773">
    <property type="term" value="P:mitotic DNA damage checkpoint signaling"/>
    <property type="evidence" value="ECO:0000318"/>
    <property type="project" value="GO_Central"/>
</dbReference>
<dbReference type="Gene3D" id="1.10.510.10">
    <property type="entry name" value="Transferase(Phosphotransferase) domain 1"/>
    <property type="match status" value="1"/>
</dbReference>
<dbReference type="eggNOG" id="KOG0597">
    <property type="taxonomic scope" value="Eukaryota"/>
</dbReference>
<protein>
    <recommendedName>
        <fullName evidence="1">Protein kinase domain-containing protein</fullName>
    </recommendedName>
</protein>
<dbReference type="PANTHER" id="PTHR44167:SF24">
    <property type="entry name" value="SERINE_THREONINE-PROTEIN KINASE CHK2"/>
    <property type="match status" value="1"/>
</dbReference>
<dbReference type="SUPFAM" id="SSF52540">
    <property type="entry name" value="P-loop containing nucleoside triphosphate hydrolases"/>
    <property type="match status" value="1"/>
</dbReference>
<proteinExistence type="predicted"/>
<dbReference type="InterPro" id="IPR011009">
    <property type="entry name" value="Kinase-like_dom_sf"/>
</dbReference>
<dbReference type="Gene3D" id="3.40.50.300">
    <property type="entry name" value="P-loop containing nucleotide triphosphate hydrolases"/>
    <property type="match status" value="1"/>
</dbReference>
<dbReference type="Pfam" id="PF01926">
    <property type="entry name" value="MMR_HSR1"/>
    <property type="match status" value="1"/>
</dbReference>
<dbReference type="InterPro" id="IPR027417">
    <property type="entry name" value="P-loop_NTPase"/>
</dbReference>
<dbReference type="GeneID" id="5033689"/>
<name>A0DBU0_PARTE</name>
<keyword evidence="3" id="KW-1185">Reference proteome</keyword>
<gene>
    <name evidence="2" type="ORF">GSPATT00039403001</name>
</gene>
<dbReference type="GO" id="GO:0005524">
    <property type="term" value="F:ATP binding"/>
    <property type="evidence" value="ECO:0007669"/>
    <property type="project" value="InterPro"/>
</dbReference>
<dbReference type="GO" id="GO:0004674">
    <property type="term" value="F:protein serine/threonine kinase activity"/>
    <property type="evidence" value="ECO:0000318"/>
    <property type="project" value="GO_Central"/>
</dbReference>
<dbReference type="GO" id="GO:0005634">
    <property type="term" value="C:nucleus"/>
    <property type="evidence" value="ECO:0000318"/>
    <property type="project" value="GO_Central"/>
</dbReference>
<dbReference type="Proteomes" id="UP000000600">
    <property type="component" value="Unassembled WGS sequence"/>
</dbReference>
<dbReference type="OrthoDB" id="312177at2759"/>
<dbReference type="Gene3D" id="3.30.200.20">
    <property type="entry name" value="Phosphorylase Kinase, domain 1"/>
    <property type="match status" value="1"/>
</dbReference>
<dbReference type="Pfam" id="PF00069">
    <property type="entry name" value="Pkinase"/>
    <property type="match status" value="1"/>
</dbReference>
<dbReference type="SUPFAM" id="SSF56112">
    <property type="entry name" value="Protein kinase-like (PK-like)"/>
    <property type="match status" value="1"/>
</dbReference>
<dbReference type="EMBL" id="CT868372">
    <property type="protein sequence ID" value="CAK80507.1"/>
    <property type="molecule type" value="Genomic_DNA"/>
</dbReference>
<dbReference type="KEGG" id="ptm:GSPATT00039403001"/>
<dbReference type="CDD" id="cd14014">
    <property type="entry name" value="STKc_PknB_like"/>
    <property type="match status" value="1"/>
</dbReference>
<dbReference type="SMART" id="SM00220">
    <property type="entry name" value="S_TKc"/>
    <property type="match status" value="1"/>
</dbReference>
<dbReference type="InterPro" id="IPR000719">
    <property type="entry name" value="Prot_kinase_dom"/>
</dbReference>
<dbReference type="PANTHER" id="PTHR44167">
    <property type="entry name" value="OVARIAN-SPECIFIC SERINE/THREONINE-PROTEIN KINASE LOK-RELATED"/>
    <property type="match status" value="1"/>
</dbReference>
<feature type="domain" description="Protein kinase" evidence="1">
    <location>
        <begin position="11"/>
        <end position="255"/>
    </location>
</feature>
<dbReference type="PROSITE" id="PS50011">
    <property type="entry name" value="PROTEIN_KINASE_DOM"/>
    <property type="match status" value="1"/>
</dbReference>
<organism evidence="2 3">
    <name type="scientific">Paramecium tetraurelia</name>
    <dbReference type="NCBI Taxonomy" id="5888"/>
    <lineage>
        <taxon>Eukaryota</taxon>
        <taxon>Sar</taxon>
        <taxon>Alveolata</taxon>
        <taxon>Ciliophora</taxon>
        <taxon>Intramacronucleata</taxon>
        <taxon>Oligohymenophorea</taxon>
        <taxon>Peniculida</taxon>
        <taxon>Parameciidae</taxon>
        <taxon>Paramecium</taxon>
    </lineage>
</organism>
<evidence type="ECO:0000313" key="2">
    <source>
        <dbReference type="EMBL" id="CAK80507.1"/>
    </source>
</evidence>
<dbReference type="RefSeq" id="XP_001447904.1">
    <property type="nucleotide sequence ID" value="XM_001447867.1"/>
</dbReference>
<dbReference type="AlphaFoldDB" id="A0DBU0"/>
<dbReference type="GO" id="GO:0005525">
    <property type="term" value="F:GTP binding"/>
    <property type="evidence" value="ECO:0007669"/>
    <property type="project" value="InterPro"/>
</dbReference>
<reference evidence="2 3" key="1">
    <citation type="journal article" date="2006" name="Nature">
        <title>Global trends of whole-genome duplications revealed by the ciliate Paramecium tetraurelia.</title>
        <authorList>
            <consortium name="Genoscope"/>
            <person name="Aury J.-M."/>
            <person name="Jaillon O."/>
            <person name="Duret L."/>
            <person name="Noel B."/>
            <person name="Jubin C."/>
            <person name="Porcel B.M."/>
            <person name="Segurens B."/>
            <person name="Daubin V."/>
            <person name="Anthouard V."/>
            <person name="Aiach N."/>
            <person name="Arnaiz O."/>
            <person name="Billaut A."/>
            <person name="Beisson J."/>
            <person name="Blanc I."/>
            <person name="Bouhouche K."/>
            <person name="Camara F."/>
            <person name="Duharcourt S."/>
            <person name="Guigo R."/>
            <person name="Gogendeau D."/>
            <person name="Katinka M."/>
            <person name="Keller A.-M."/>
            <person name="Kissmehl R."/>
            <person name="Klotz C."/>
            <person name="Koll F."/>
            <person name="Le Moue A."/>
            <person name="Lepere C."/>
            <person name="Malinsky S."/>
            <person name="Nowacki M."/>
            <person name="Nowak J.K."/>
            <person name="Plattner H."/>
            <person name="Poulain J."/>
            <person name="Ruiz F."/>
            <person name="Serrano V."/>
            <person name="Zagulski M."/>
            <person name="Dessen P."/>
            <person name="Betermier M."/>
            <person name="Weissenbach J."/>
            <person name="Scarpelli C."/>
            <person name="Schachter V."/>
            <person name="Sperling L."/>
            <person name="Meyer E."/>
            <person name="Cohen J."/>
            <person name="Wincker P."/>
        </authorList>
    </citation>
    <scope>NUCLEOTIDE SEQUENCE [LARGE SCALE GENOMIC DNA]</scope>
    <source>
        <strain evidence="2 3">Stock d4-2</strain>
    </source>
</reference>
<evidence type="ECO:0000313" key="3">
    <source>
        <dbReference type="Proteomes" id="UP000000600"/>
    </source>
</evidence>
<dbReference type="HOGENOM" id="CLU_034608_0_0_1"/>
<dbReference type="CDD" id="cd00882">
    <property type="entry name" value="Ras_like_GTPase"/>
    <property type="match status" value="1"/>
</dbReference>
<dbReference type="InterPro" id="IPR006073">
    <property type="entry name" value="GTP-bd"/>
</dbReference>
<sequence>MIQVETTTVIVNYEDIIDQGNFGSLFKGKISQGKFVAVKIQKDISDFENQILSAIKGKQFDHIIEVIAFEKKEKAAYTIMELGEKFDLSKILNKKNACLQMAKGVQELHKLGFFHRDLKPGNFVIGKDNKIILIDFGISKKIEEKSQTQMQGTYQYMAPEILKTQVYDHSVDIWSLGLVFYEVFLGLVFFTNKQEGEIIDDLIQIKQIQINEKIRANKNLEQWQQKLLQKMIIQRLDNENKLNKDVKRISIDEVIRQLEEVDELNKLDGNSGYASDDKSIHLQYLKQGKNQNTIEQNNIQKCIQKAIQQKIVEYVQLKQGLKLSVNRLGAKLNGELQYYELGEQKYDYQYKKIIFIGEKDVGKTTLINSFVNYFFRITLDDNFRLIVANQEPTTKISHYYLGSYQRQYGINLIDTPGTYGYNNEQIKMVYDFINKEKQLIDIFVICLKVTEQRLTLETKQILELIAKCLGKDSKEYANKIIVARTFFQGGNLDESILTYPSSPFSEITKWLPNNWHLGFNGGSVVREVTNRIDRMYFEISMQNFQKMEQKIESQPQKIIKQNLLNQQSKIN</sequence>
<dbReference type="GO" id="GO:0005737">
    <property type="term" value="C:cytoplasm"/>
    <property type="evidence" value="ECO:0000318"/>
    <property type="project" value="GO_Central"/>
</dbReference>